<dbReference type="InterPro" id="IPR011990">
    <property type="entry name" value="TPR-like_helical_dom_sf"/>
</dbReference>
<dbReference type="AlphaFoldDB" id="A0A1V9FG75"/>
<comment type="caution">
    <text evidence="1">The sequence shown here is derived from an EMBL/GenBank/DDBJ whole genome shotgun (WGS) entry which is preliminary data.</text>
</comment>
<keyword evidence="2" id="KW-1185">Reference proteome</keyword>
<evidence type="ECO:0008006" key="3">
    <source>
        <dbReference type="Google" id="ProtNLM"/>
    </source>
</evidence>
<name>A0A1V9FG75_9BACT</name>
<organism evidence="1 2">
    <name type="scientific">Niastella vici</name>
    <dbReference type="NCBI Taxonomy" id="1703345"/>
    <lineage>
        <taxon>Bacteria</taxon>
        <taxon>Pseudomonadati</taxon>
        <taxon>Bacteroidota</taxon>
        <taxon>Chitinophagia</taxon>
        <taxon>Chitinophagales</taxon>
        <taxon>Chitinophagaceae</taxon>
        <taxon>Niastella</taxon>
    </lineage>
</organism>
<protein>
    <recommendedName>
        <fullName evidence="3">SusD/RagB family nutrient-binding outer membrane lipoprotein</fullName>
    </recommendedName>
</protein>
<dbReference type="Gene3D" id="1.25.40.390">
    <property type="match status" value="1"/>
</dbReference>
<reference evidence="1 2" key="1">
    <citation type="submission" date="2016-03" db="EMBL/GenBank/DDBJ databases">
        <title>Niastella vici sp. nov., isolated from farmland soil.</title>
        <authorList>
            <person name="Chen L."/>
            <person name="Wang D."/>
            <person name="Yang S."/>
            <person name="Wang G."/>
        </authorList>
    </citation>
    <scope>NUCLEOTIDE SEQUENCE [LARGE SCALE GENOMIC DNA]</scope>
    <source>
        <strain evidence="1 2">DJ57</strain>
    </source>
</reference>
<dbReference type="PROSITE" id="PS51257">
    <property type="entry name" value="PROKAR_LIPOPROTEIN"/>
    <property type="match status" value="1"/>
</dbReference>
<accession>A0A1V9FG75</accession>
<dbReference type="EMBL" id="LVYD01000124">
    <property type="protein sequence ID" value="OQP57277.1"/>
    <property type="molecule type" value="Genomic_DNA"/>
</dbReference>
<dbReference type="STRING" id="1703345.A3860_12035"/>
<dbReference type="Pfam" id="PF12771">
    <property type="entry name" value="SusD-like_2"/>
    <property type="match status" value="1"/>
</dbReference>
<gene>
    <name evidence="1" type="ORF">A3860_12035</name>
</gene>
<dbReference type="Proteomes" id="UP000192796">
    <property type="component" value="Unassembled WGS sequence"/>
</dbReference>
<dbReference type="SUPFAM" id="SSF48452">
    <property type="entry name" value="TPR-like"/>
    <property type="match status" value="1"/>
</dbReference>
<dbReference type="OrthoDB" id="9766256at2"/>
<evidence type="ECO:0000313" key="1">
    <source>
        <dbReference type="EMBL" id="OQP57277.1"/>
    </source>
</evidence>
<evidence type="ECO:0000313" key="2">
    <source>
        <dbReference type="Proteomes" id="UP000192796"/>
    </source>
</evidence>
<dbReference type="InterPro" id="IPR041662">
    <property type="entry name" value="SusD-like_2"/>
</dbReference>
<sequence length="587" mass="66802">MKKIFIGMIAISVALASCKKSLEKEFPNPENYDKTGNLFAGMFTKTLYAWKLYVQDYGEWWWELQGSGAMGVAAYSQIAHRYITDRYGWFSTYDDLTGTTAFGSDNQQLWQNRLGAFYGSVNTWAVIKDNIATVSGPDLDDNVVYYSLTTVMKDYAALLAVDFYNNIPYSEAFKGKDRVFFPKYDDPGEIYKSVLDELKKISSDLPGQYNKMSVSAKAVFNSQDIAFRGDVNQWVQYINAIRLKFAVRISGVEEAFAKSHIQDVLSKNNLPTSDQVWAMPYALMANSGGEWIRGIGEGWPDTFIPDVIMRRMNRNNTRYEPGIDDPRLPVLAMPTKFSDFVSVPAVGDYRGVNMNADGQKAAYVAGEKYYTGGPYGDLNEHFKQNSRSIYNLATFARNETFPVYMMSLAETDLLLAEIALKNLGTTGKTPDAHIKDAINHSTNFWYTLNQNSPFATTNTLMHPARPSATIINTYADSIAARFNSSVTTEDKMELLMQQKYVHLNLMCPYELWAELRRTRHPKLEPMTFNTKVMKPLPERLRYPTAEQQTNPDNYATVKSQDNFTTPIFWVPAALRNVNPYWDNYNYQ</sequence>
<proteinExistence type="predicted"/>
<dbReference type="RefSeq" id="WP_081156243.1">
    <property type="nucleotide sequence ID" value="NZ_LVYD01000124.1"/>
</dbReference>